<accession>A0ABQ7JE77</accession>
<dbReference type="Gene3D" id="3.40.50.1000">
    <property type="entry name" value="HAD superfamily/HAD-like"/>
    <property type="match status" value="1"/>
</dbReference>
<reference evidence="2 3" key="1">
    <citation type="journal article" date="2020" name="bioRxiv">
        <title>Metabolic contributions of an alphaproteobacterial endosymbiont in the apicomplexan Cardiosporidium cionae.</title>
        <authorList>
            <person name="Hunter E.S."/>
            <person name="Paight C.J."/>
            <person name="Lane C.E."/>
        </authorList>
    </citation>
    <scope>NUCLEOTIDE SEQUENCE [LARGE SCALE GENOMIC DNA]</scope>
    <source>
        <strain evidence="2">ESH_2018</strain>
    </source>
</reference>
<dbReference type="InterPro" id="IPR023214">
    <property type="entry name" value="HAD_sf"/>
</dbReference>
<sequence>MIMVEPGPGAHKCFFAGEASNRALKTNQFSENKTAHCKDYTTSAHDKLQSPVITSKESVENNALVKPCEEKSENMNTIHSHNPLHFSANMQSIALPFALEEGDIKMIEKIATSRKGCKISPNLEETFRLIDDIQQCNLNSHKEKEDPNITLVGESDKAILFLDLEGTLLHCSQKEQKDYQDKSNNVNACFRPYLQEFLHSISVRYELKFTGDSNDKELIKLIPYLFMLSKEHTSTSTHLKTSTIGLDAAFISWKNSILDNCKITDSRKNDETAISCVNQEELEICSIECTPKFYQSKQY</sequence>
<evidence type="ECO:0000313" key="2">
    <source>
        <dbReference type="EMBL" id="KAF8822210.1"/>
    </source>
</evidence>
<proteinExistence type="predicted"/>
<organism evidence="2 3">
    <name type="scientific">Cardiosporidium cionae</name>
    <dbReference type="NCBI Taxonomy" id="476202"/>
    <lineage>
        <taxon>Eukaryota</taxon>
        <taxon>Sar</taxon>
        <taxon>Alveolata</taxon>
        <taxon>Apicomplexa</taxon>
        <taxon>Aconoidasida</taxon>
        <taxon>Nephromycida</taxon>
        <taxon>Cardiosporidium</taxon>
    </lineage>
</organism>
<evidence type="ECO:0000259" key="1">
    <source>
        <dbReference type="Pfam" id="PF03031"/>
    </source>
</evidence>
<evidence type="ECO:0000313" key="3">
    <source>
        <dbReference type="Proteomes" id="UP000823046"/>
    </source>
</evidence>
<dbReference type="InterPro" id="IPR036412">
    <property type="entry name" value="HAD-like_sf"/>
</dbReference>
<keyword evidence="3" id="KW-1185">Reference proteome</keyword>
<dbReference type="EMBL" id="JADAQX010000073">
    <property type="protein sequence ID" value="KAF8822210.1"/>
    <property type="molecule type" value="Genomic_DNA"/>
</dbReference>
<dbReference type="InterPro" id="IPR004274">
    <property type="entry name" value="FCP1_dom"/>
</dbReference>
<dbReference type="SUPFAM" id="SSF56784">
    <property type="entry name" value="HAD-like"/>
    <property type="match status" value="1"/>
</dbReference>
<dbReference type="Proteomes" id="UP000823046">
    <property type="component" value="Unassembled WGS sequence"/>
</dbReference>
<dbReference type="Pfam" id="PF03031">
    <property type="entry name" value="NIF"/>
    <property type="match status" value="1"/>
</dbReference>
<name>A0ABQ7JE77_9APIC</name>
<feature type="domain" description="FCP1 homology" evidence="1">
    <location>
        <begin position="159"/>
        <end position="207"/>
    </location>
</feature>
<protein>
    <recommendedName>
        <fullName evidence="1">FCP1 homology domain-containing protein</fullName>
    </recommendedName>
</protein>
<gene>
    <name evidence="2" type="ORF">IE077_000823</name>
</gene>
<comment type="caution">
    <text evidence="2">The sequence shown here is derived from an EMBL/GenBank/DDBJ whole genome shotgun (WGS) entry which is preliminary data.</text>
</comment>